<evidence type="ECO:0000313" key="1">
    <source>
        <dbReference type="EMBL" id="KAH7159628.1"/>
    </source>
</evidence>
<sequence>MAPGQMTFPIYVKRMPPNMTFTVTEIKVVNPTEGGHWYAFHRPVKTCLQDVPFAVDPSESEGSVGNFILQCGGAWQSGPGPKFEIKFAIEGTAPNDVKTSMAGWMAIATDDWGMLMRPSRGTVSFGFDEGQPSALVFPTPVLTALQDCSIVVEWLEEEETVGMSVTSDKAFAEPLAGYAARGILTGHAKAAEWAVGTP</sequence>
<dbReference type="Proteomes" id="UP000717696">
    <property type="component" value="Unassembled WGS sequence"/>
</dbReference>
<keyword evidence="2" id="KW-1185">Reference proteome</keyword>
<accession>A0A9P9FDQ4</accession>
<dbReference type="EMBL" id="JAGMUU010000002">
    <property type="protein sequence ID" value="KAH7159628.1"/>
    <property type="molecule type" value="Genomic_DNA"/>
</dbReference>
<proteinExistence type="predicted"/>
<organism evidence="1 2">
    <name type="scientific">Dactylonectria estremocensis</name>
    <dbReference type="NCBI Taxonomy" id="1079267"/>
    <lineage>
        <taxon>Eukaryota</taxon>
        <taxon>Fungi</taxon>
        <taxon>Dikarya</taxon>
        <taxon>Ascomycota</taxon>
        <taxon>Pezizomycotina</taxon>
        <taxon>Sordariomycetes</taxon>
        <taxon>Hypocreomycetidae</taxon>
        <taxon>Hypocreales</taxon>
        <taxon>Nectriaceae</taxon>
        <taxon>Dactylonectria</taxon>
    </lineage>
</organism>
<gene>
    <name evidence="1" type="ORF">B0J13DRAFT_616443</name>
</gene>
<protein>
    <submittedName>
        <fullName evidence="1">Uncharacterized protein</fullName>
    </submittedName>
</protein>
<reference evidence="1" key="1">
    <citation type="journal article" date="2021" name="Nat. Commun.">
        <title>Genetic determinants of endophytism in the Arabidopsis root mycobiome.</title>
        <authorList>
            <person name="Mesny F."/>
            <person name="Miyauchi S."/>
            <person name="Thiergart T."/>
            <person name="Pickel B."/>
            <person name="Atanasova L."/>
            <person name="Karlsson M."/>
            <person name="Huettel B."/>
            <person name="Barry K.W."/>
            <person name="Haridas S."/>
            <person name="Chen C."/>
            <person name="Bauer D."/>
            <person name="Andreopoulos W."/>
            <person name="Pangilinan J."/>
            <person name="LaButti K."/>
            <person name="Riley R."/>
            <person name="Lipzen A."/>
            <person name="Clum A."/>
            <person name="Drula E."/>
            <person name="Henrissat B."/>
            <person name="Kohler A."/>
            <person name="Grigoriev I.V."/>
            <person name="Martin F.M."/>
            <person name="Hacquard S."/>
        </authorList>
    </citation>
    <scope>NUCLEOTIDE SEQUENCE</scope>
    <source>
        <strain evidence="1">MPI-CAGE-AT-0021</strain>
    </source>
</reference>
<evidence type="ECO:0000313" key="2">
    <source>
        <dbReference type="Proteomes" id="UP000717696"/>
    </source>
</evidence>
<dbReference type="AlphaFoldDB" id="A0A9P9FDQ4"/>
<dbReference type="OrthoDB" id="2383679at2759"/>
<name>A0A9P9FDQ4_9HYPO</name>
<comment type="caution">
    <text evidence="1">The sequence shown here is derived from an EMBL/GenBank/DDBJ whole genome shotgun (WGS) entry which is preliminary data.</text>
</comment>